<dbReference type="PANTHER" id="PTHR33939:SF1">
    <property type="entry name" value="DUF4371 DOMAIN-CONTAINING PROTEIN"/>
    <property type="match status" value="1"/>
</dbReference>
<evidence type="ECO:0000313" key="2">
    <source>
        <dbReference type="Proteomes" id="UP000192223"/>
    </source>
</evidence>
<name>A0A1W4WIH7_AGRPL</name>
<dbReference type="Pfam" id="PF13358">
    <property type="entry name" value="DDE_3"/>
    <property type="match status" value="1"/>
</dbReference>
<dbReference type="InterPro" id="IPR038717">
    <property type="entry name" value="Tc1-like_DDE_dom"/>
</dbReference>
<keyword evidence="2" id="KW-1185">Reference proteome</keyword>
<gene>
    <name evidence="3" type="primary">LOC108735989</name>
</gene>
<dbReference type="GeneID" id="108735989"/>
<dbReference type="Proteomes" id="UP000192223">
    <property type="component" value="Unplaced"/>
</dbReference>
<feature type="domain" description="Tc1-like transposase DDE" evidence="1">
    <location>
        <begin position="123"/>
        <end position="162"/>
    </location>
</feature>
<dbReference type="AlphaFoldDB" id="A0A1W4WIH7"/>
<evidence type="ECO:0000259" key="1">
    <source>
        <dbReference type="Pfam" id="PF13358"/>
    </source>
</evidence>
<dbReference type="PANTHER" id="PTHR33939">
    <property type="entry name" value="PROTEIN CBG22215"/>
    <property type="match status" value="1"/>
</dbReference>
<dbReference type="Gene3D" id="3.30.420.10">
    <property type="entry name" value="Ribonuclease H-like superfamily/Ribonuclease H"/>
    <property type="match status" value="1"/>
</dbReference>
<dbReference type="RefSeq" id="XP_018323739.2">
    <property type="nucleotide sequence ID" value="XM_018468237.2"/>
</dbReference>
<sequence>MSCQEWSSRRCRKFLPGMLVPDVYRPAASLSVLKQLRNKSDESAVSAEKGLLQPLAKGSRLIIIHAGGKMAFIENACLIYKSGLKTVDYHVNMNYNNYRKWVQEKLLPNLSNCIKLLKFKIYDIDEIIQKAGHDVLRLPSYHPELNPIEYVWAALKHFVTERNVSFNLGDVKKLCEEFFSIEKWERVFKKLLSKKMHTH</sequence>
<dbReference type="InterPro" id="IPR036397">
    <property type="entry name" value="RNaseH_sf"/>
</dbReference>
<dbReference type="GO" id="GO:0003676">
    <property type="term" value="F:nucleic acid binding"/>
    <property type="evidence" value="ECO:0007669"/>
    <property type="project" value="InterPro"/>
</dbReference>
<proteinExistence type="predicted"/>
<reference evidence="3" key="1">
    <citation type="submission" date="2025-08" db="UniProtKB">
        <authorList>
            <consortium name="RefSeq"/>
        </authorList>
    </citation>
    <scope>IDENTIFICATION</scope>
    <source>
        <tissue evidence="3">Entire body</tissue>
    </source>
</reference>
<dbReference type="InParanoid" id="A0A1W4WIH7"/>
<dbReference type="KEGG" id="apln:108735989"/>
<accession>A0A1W4WIH7</accession>
<protein>
    <submittedName>
        <fullName evidence="3">Uncharacterized protein LOC108735989</fullName>
    </submittedName>
</protein>
<evidence type="ECO:0000313" key="3">
    <source>
        <dbReference type="RefSeq" id="XP_018323739.2"/>
    </source>
</evidence>
<dbReference type="OrthoDB" id="6767270at2759"/>
<organism evidence="2 3">
    <name type="scientific">Agrilus planipennis</name>
    <name type="common">Emerald ash borer</name>
    <name type="synonym">Agrilus marcopoli</name>
    <dbReference type="NCBI Taxonomy" id="224129"/>
    <lineage>
        <taxon>Eukaryota</taxon>
        <taxon>Metazoa</taxon>
        <taxon>Ecdysozoa</taxon>
        <taxon>Arthropoda</taxon>
        <taxon>Hexapoda</taxon>
        <taxon>Insecta</taxon>
        <taxon>Pterygota</taxon>
        <taxon>Neoptera</taxon>
        <taxon>Endopterygota</taxon>
        <taxon>Coleoptera</taxon>
        <taxon>Polyphaga</taxon>
        <taxon>Elateriformia</taxon>
        <taxon>Buprestoidea</taxon>
        <taxon>Buprestidae</taxon>
        <taxon>Agrilinae</taxon>
        <taxon>Agrilus</taxon>
    </lineage>
</organism>